<gene>
    <name evidence="2" type="ORF">P7K49_003745</name>
</gene>
<comment type="caution">
    <text evidence="2">The sequence shown here is derived from an EMBL/GenBank/DDBJ whole genome shotgun (WGS) entry which is preliminary data.</text>
</comment>
<sequence>MALGFLFGGPDGQSGRAATSLPINTADVHGLPYLNDLASMPSAPARTALKQPSGRKLAGSLREVTGVAISCKEPNPPSSVSLQAASENGWAPGKGELAGGTQPEPQS</sequence>
<evidence type="ECO:0000256" key="1">
    <source>
        <dbReference type="SAM" id="MobiDB-lite"/>
    </source>
</evidence>
<evidence type="ECO:0000313" key="3">
    <source>
        <dbReference type="Proteomes" id="UP001266305"/>
    </source>
</evidence>
<reference evidence="2 3" key="1">
    <citation type="submission" date="2023-05" db="EMBL/GenBank/DDBJ databases">
        <title>B98-5 Cell Line De Novo Hybrid Assembly: An Optical Mapping Approach.</title>
        <authorList>
            <person name="Kananen K."/>
            <person name="Auerbach J.A."/>
            <person name="Kautto E."/>
            <person name="Blachly J.S."/>
        </authorList>
    </citation>
    <scope>NUCLEOTIDE SEQUENCE [LARGE SCALE GENOMIC DNA]</scope>
    <source>
        <strain evidence="2">B95-8</strain>
        <tissue evidence="2">Cell line</tissue>
    </source>
</reference>
<feature type="region of interest" description="Disordered" evidence="1">
    <location>
        <begin position="70"/>
        <end position="107"/>
    </location>
</feature>
<organism evidence="2 3">
    <name type="scientific">Saguinus oedipus</name>
    <name type="common">Cotton-top tamarin</name>
    <name type="synonym">Oedipomidas oedipus</name>
    <dbReference type="NCBI Taxonomy" id="9490"/>
    <lineage>
        <taxon>Eukaryota</taxon>
        <taxon>Metazoa</taxon>
        <taxon>Chordata</taxon>
        <taxon>Craniata</taxon>
        <taxon>Vertebrata</taxon>
        <taxon>Euteleostomi</taxon>
        <taxon>Mammalia</taxon>
        <taxon>Eutheria</taxon>
        <taxon>Euarchontoglires</taxon>
        <taxon>Primates</taxon>
        <taxon>Haplorrhini</taxon>
        <taxon>Platyrrhini</taxon>
        <taxon>Cebidae</taxon>
        <taxon>Callitrichinae</taxon>
        <taxon>Saguinus</taxon>
    </lineage>
</organism>
<dbReference type="EMBL" id="JASSZA010000002">
    <property type="protein sequence ID" value="KAK2116859.1"/>
    <property type="molecule type" value="Genomic_DNA"/>
</dbReference>
<accession>A0ABQ9W732</accession>
<proteinExistence type="predicted"/>
<protein>
    <submittedName>
        <fullName evidence="2">Uncharacterized protein</fullName>
    </submittedName>
</protein>
<name>A0ABQ9W732_SAGOE</name>
<evidence type="ECO:0000313" key="2">
    <source>
        <dbReference type="EMBL" id="KAK2116859.1"/>
    </source>
</evidence>
<dbReference type="Proteomes" id="UP001266305">
    <property type="component" value="Unassembled WGS sequence"/>
</dbReference>
<keyword evidence="3" id="KW-1185">Reference proteome</keyword>